<keyword evidence="1" id="KW-0812">Transmembrane</keyword>
<organism evidence="2">
    <name type="scientific">uncultured Caudovirales phage</name>
    <dbReference type="NCBI Taxonomy" id="2100421"/>
    <lineage>
        <taxon>Viruses</taxon>
        <taxon>Duplodnaviria</taxon>
        <taxon>Heunggongvirae</taxon>
        <taxon>Uroviricota</taxon>
        <taxon>Caudoviricetes</taxon>
        <taxon>Peduoviridae</taxon>
        <taxon>Maltschvirus</taxon>
        <taxon>Maltschvirus maltsch</taxon>
    </lineage>
</organism>
<name>A0A6J5LDM6_9CAUD</name>
<keyword evidence="1" id="KW-0472">Membrane</keyword>
<protein>
    <submittedName>
        <fullName evidence="2">Uncharacterized protein</fullName>
    </submittedName>
</protein>
<reference evidence="2" key="1">
    <citation type="submission" date="2020-04" db="EMBL/GenBank/DDBJ databases">
        <authorList>
            <person name="Chiriac C."/>
            <person name="Salcher M."/>
            <person name="Ghai R."/>
            <person name="Kavagutti S V."/>
        </authorList>
    </citation>
    <scope>NUCLEOTIDE SEQUENCE</scope>
</reference>
<accession>A0A6J5LDM6</accession>
<gene>
    <name evidence="2" type="ORF">UFOVP126_39</name>
</gene>
<evidence type="ECO:0000256" key="1">
    <source>
        <dbReference type="SAM" id="Phobius"/>
    </source>
</evidence>
<evidence type="ECO:0000313" key="2">
    <source>
        <dbReference type="EMBL" id="CAB4131040.1"/>
    </source>
</evidence>
<keyword evidence="1" id="KW-1133">Transmembrane helix</keyword>
<sequence length="39" mass="4601">MNEGEKAGCWAMAYLYIALFGVWFTVFAIAWYHIKEWLA</sequence>
<feature type="transmembrane region" description="Helical" evidence="1">
    <location>
        <begin position="12"/>
        <end position="34"/>
    </location>
</feature>
<dbReference type="EMBL" id="LR796241">
    <property type="protein sequence ID" value="CAB4131040.1"/>
    <property type="molecule type" value="Genomic_DNA"/>
</dbReference>
<proteinExistence type="predicted"/>